<evidence type="ECO:0000313" key="4">
    <source>
        <dbReference type="Proteomes" id="UP000238589"/>
    </source>
</evidence>
<dbReference type="InterPro" id="IPR050563">
    <property type="entry name" value="4-hydroxybenzoyl-CoA_TE"/>
</dbReference>
<dbReference type="Proteomes" id="UP000238589">
    <property type="component" value="Unassembled WGS sequence"/>
</dbReference>
<dbReference type="AlphaFoldDB" id="A0A2S9K857"/>
<keyword evidence="4" id="KW-1185">Reference proteome</keyword>
<proteinExistence type="inferred from homology"/>
<dbReference type="SUPFAM" id="SSF54637">
    <property type="entry name" value="Thioesterase/thiol ester dehydrase-isomerase"/>
    <property type="match status" value="1"/>
</dbReference>
<evidence type="ECO:0000256" key="1">
    <source>
        <dbReference type="ARBA" id="ARBA00005953"/>
    </source>
</evidence>
<name>A0A2S9K857_9BURK</name>
<reference evidence="3 4" key="1">
    <citation type="submission" date="2018-03" db="EMBL/GenBank/DDBJ databases">
        <title>Comparative genomics illustrates the genes involved in a hyperalkaliphilic mechanisms of Serpentinomonas isolated from highly-alkaline calcium-rich serpentinized springs.</title>
        <authorList>
            <person name="Suzuki S."/>
            <person name="Ishii S."/>
            <person name="Walworth N."/>
            <person name="Bird L."/>
            <person name="Kuenen J.G."/>
            <person name="Nealson K.H."/>
        </authorList>
    </citation>
    <scope>NUCLEOTIDE SEQUENCE [LARGE SCALE GENOMIC DNA]</scope>
    <source>
        <strain evidence="3 4">P1</strain>
    </source>
</reference>
<dbReference type="Gene3D" id="3.10.129.10">
    <property type="entry name" value="Hotdog Thioesterase"/>
    <property type="match status" value="1"/>
</dbReference>
<dbReference type="RefSeq" id="WP_105747111.1">
    <property type="nucleotide sequence ID" value="NZ_PVLQ01000011.1"/>
</dbReference>
<dbReference type="Pfam" id="PF13279">
    <property type="entry name" value="4HBT_2"/>
    <property type="match status" value="1"/>
</dbReference>
<dbReference type="GO" id="GO:0047617">
    <property type="term" value="F:fatty acyl-CoA hydrolase activity"/>
    <property type="evidence" value="ECO:0007669"/>
    <property type="project" value="TreeGrafter"/>
</dbReference>
<sequence>MPRLQFQPAAHYPFATDMPIQPGQINEGGHLDNVQLLGLVSEARTRFFGWLGYSVMDVAGHAFFVADQAVQYRSEGQPGEVLRIEMTPADLNPKGFDLLFRVSESQSGREVALGKIGLVCVDLASRKPGPMPEAFRQALACAG</sequence>
<gene>
    <name evidence="3" type="ORF">C6P64_03025</name>
</gene>
<protein>
    <submittedName>
        <fullName evidence="3">Thioesterase</fullName>
    </submittedName>
</protein>
<comment type="caution">
    <text evidence="3">The sequence shown here is derived from an EMBL/GenBank/DDBJ whole genome shotgun (WGS) entry which is preliminary data.</text>
</comment>
<dbReference type="PANTHER" id="PTHR31793:SF27">
    <property type="entry name" value="NOVEL THIOESTERASE SUPERFAMILY DOMAIN AND SAPOSIN A-TYPE DOMAIN CONTAINING PROTEIN (0610012H03RIK)"/>
    <property type="match status" value="1"/>
</dbReference>
<dbReference type="InterPro" id="IPR029069">
    <property type="entry name" value="HotDog_dom_sf"/>
</dbReference>
<dbReference type="PANTHER" id="PTHR31793">
    <property type="entry name" value="4-HYDROXYBENZOYL-COA THIOESTERASE FAMILY MEMBER"/>
    <property type="match status" value="1"/>
</dbReference>
<dbReference type="CDD" id="cd00586">
    <property type="entry name" value="4HBT"/>
    <property type="match status" value="1"/>
</dbReference>
<accession>A0A2S9K857</accession>
<dbReference type="OrthoDB" id="333038at2"/>
<keyword evidence="2" id="KW-0378">Hydrolase</keyword>
<organism evidence="3 4">
    <name type="scientific">Malikia granosa</name>
    <dbReference type="NCBI Taxonomy" id="263067"/>
    <lineage>
        <taxon>Bacteria</taxon>
        <taxon>Pseudomonadati</taxon>
        <taxon>Pseudomonadota</taxon>
        <taxon>Betaproteobacteria</taxon>
        <taxon>Burkholderiales</taxon>
        <taxon>Comamonadaceae</taxon>
        <taxon>Malikia</taxon>
    </lineage>
</organism>
<comment type="similarity">
    <text evidence="1">Belongs to the 4-hydroxybenzoyl-CoA thioesterase family.</text>
</comment>
<evidence type="ECO:0000313" key="3">
    <source>
        <dbReference type="EMBL" id="PRD66649.1"/>
    </source>
</evidence>
<evidence type="ECO:0000256" key="2">
    <source>
        <dbReference type="ARBA" id="ARBA00022801"/>
    </source>
</evidence>
<dbReference type="EMBL" id="PVLQ01000011">
    <property type="protein sequence ID" value="PRD66649.1"/>
    <property type="molecule type" value="Genomic_DNA"/>
</dbReference>